<dbReference type="EMBL" id="KN837291">
    <property type="protein sequence ID" value="KIJ29062.1"/>
    <property type="molecule type" value="Genomic_DNA"/>
</dbReference>
<dbReference type="Gene3D" id="3.20.20.80">
    <property type="entry name" value="Glycosidases"/>
    <property type="match status" value="1"/>
</dbReference>
<dbReference type="HOGENOM" id="CLU_019141_4_0_1"/>
<dbReference type="AlphaFoldDB" id="A0A0C9TBC1"/>
<dbReference type="Pfam" id="PF03659">
    <property type="entry name" value="Glyco_hydro_71"/>
    <property type="match status" value="1"/>
</dbReference>
<evidence type="ECO:0000313" key="1">
    <source>
        <dbReference type="EMBL" id="KIJ26398.1"/>
    </source>
</evidence>
<gene>
    <name evidence="2" type="ORF">M422DRAFT_269588</name>
    <name evidence="1" type="ORF">M422DRAFT_272501</name>
</gene>
<reference evidence="1 3" key="1">
    <citation type="submission" date="2014-06" db="EMBL/GenBank/DDBJ databases">
        <title>Evolutionary Origins and Diversification of the Mycorrhizal Mutualists.</title>
        <authorList>
            <consortium name="DOE Joint Genome Institute"/>
            <consortium name="Mycorrhizal Genomics Consortium"/>
            <person name="Kohler A."/>
            <person name="Kuo A."/>
            <person name="Nagy L.G."/>
            <person name="Floudas D."/>
            <person name="Copeland A."/>
            <person name="Barry K.W."/>
            <person name="Cichocki N."/>
            <person name="Veneault-Fourrey C."/>
            <person name="LaButti K."/>
            <person name="Lindquist E.A."/>
            <person name="Lipzen A."/>
            <person name="Lundell T."/>
            <person name="Morin E."/>
            <person name="Murat C."/>
            <person name="Riley R."/>
            <person name="Ohm R."/>
            <person name="Sun H."/>
            <person name="Tunlid A."/>
            <person name="Henrissat B."/>
            <person name="Grigoriev I.V."/>
            <person name="Hibbett D.S."/>
            <person name="Martin F."/>
        </authorList>
    </citation>
    <scope>NUCLEOTIDE SEQUENCE [LARGE SCALE GENOMIC DNA]</scope>
    <source>
        <strain evidence="1 3">SS14</strain>
    </source>
</reference>
<evidence type="ECO:0000313" key="3">
    <source>
        <dbReference type="Proteomes" id="UP000054279"/>
    </source>
</evidence>
<protein>
    <submittedName>
        <fullName evidence="1">Glycoside hydrolase family 71 protein</fullName>
    </submittedName>
</protein>
<keyword evidence="1" id="KW-0378">Hydrolase</keyword>
<dbReference type="GO" id="GO:0051118">
    <property type="term" value="F:glucan endo-1,3-alpha-glucosidase activity"/>
    <property type="evidence" value="ECO:0007669"/>
    <property type="project" value="InterPro"/>
</dbReference>
<dbReference type="EMBL" id="KN837370">
    <property type="protein sequence ID" value="KIJ26398.1"/>
    <property type="molecule type" value="Genomic_DNA"/>
</dbReference>
<accession>A0A0C9TBC1</accession>
<proteinExistence type="predicted"/>
<dbReference type="InterPro" id="IPR005197">
    <property type="entry name" value="Glyco_hydro_71"/>
</dbReference>
<dbReference type="OrthoDB" id="3257981at2759"/>
<organism evidence="1 3">
    <name type="scientific">Sphaerobolus stellatus (strain SS14)</name>
    <dbReference type="NCBI Taxonomy" id="990650"/>
    <lineage>
        <taxon>Eukaryota</taxon>
        <taxon>Fungi</taxon>
        <taxon>Dikarya</taxon>
        <taxon>Basidiomycota</taxon>
        <taxon>Agaricomycotina</taxon>
        <taxon>Agaricomycetes</taxon>
        <taxon>Phallomycetidae</taxon>
        <taxon>Geastrales</taxon>
        <taxon>Sphaerobolaceae</taxon>
        <taxon>Sphaerobolus</taxon>
    </lineage>
</organism>
<sequence length="448" mass="50384">MDPRVDSEGDSDSEPQQLLSTGIGVETMEDIPAPKAVLAHFMVGNTYSYTDSEWINDIELAHSHGIDGFILNVGRDPWQPLQIASAFKAVSLFRFRLCLSFDMTSLVSQSQSDITTLKEYIEAFGNHPNYFRYHGKPFVTTFGGEYATFGLDSPTSGWKSVLSQLPHTIHFVPTFFVMNHVDRSVLDGDCNWDGAWPMGDSPISFDSDRQRVVANQGKTYMATVSPCFFTHYGPDSWNKNFIYRGDDWLYNSRWEMLVQHRSQIDIVEIISWNDYGESHYIGPIRKDQPNSQAWVNGFDHQAWLEMTSYYASAFKTGHYPRIQKDQLYIWARPHAAAASAHDAVPKPKNTNWTRDILWAAVFTTAPAEVTLVSGSRTWSTAVGTGVFKVGLGSLPGHQTAFLSRGTSRVVSIPSNAFSFTLSPQTYNYNYYVARGSGHENELLSLEAK</sequence>
<dbReference type="Proteomes" id="UP000054279">
    <property type="component" value="Unassembled WGS sequence"/>
</dbReference>
<dbReference type="CDD" id="cd11577">
    <property type="entry name" value="GH71"/>
    <property type="match status" value="1"/>
</dbReference>
<evidence type="ECO:0000313" key="2">
    <source>
        <dbReference type="EMBL" id="KIJ29062.1"/>
    </source>
</evidence>
<name>A0A0C9TBC1_SPHS4</name>
<keyword evidence="3" id="KW-1185">Reference proteome</keyword>